<gene>
    <name evidence="1" type="ORF">ACHKAR_02515</name>
</gene>
<accession>A0ABW7N4I6</accession>
<protein>
    <submittedName>
        <fullName evidence="1">DUF6495 family protein</fullName>
    </submittedName>
</protein>
<evidence type="ECO:0000313" key="1">
    <source>
        <dbReference type="EMBL" id="MFH6982290.1"/>
    </source>
</evidence>
<dbReference type="InterPro" id="IPR045470">
    <property type="entry name" value="DUF6495"/>
</dbReference>
<sequence length="160" mass="18415">MPVNPKYRALTKDELAGLEKEFVDYLIVNGITADDWVKIKEEEKEKAEDIIVLFSDVVFEGVMRKVKFLEFREKSDLKAFQCLEEKIILVGMMSENPEVNFTEKKYLKTAAQEPPKGVKVYSTEKRYAKTRELELFEMIQAGCSISDGQIFKALAMAMNK</sequence>
<reference evidence="1 2" key="1">
    <citation type="journal article" date="2013" name="Int. J. Syst. Evol. Microbiol.">
        <title>Marinoscillum luteum sp. nov., isolated from marine sediment.</title>
        <authorList>
            <person name="Cha I.T."/>
            <person name="Park S.J."/>
            <person name="Kim S.J."/>
            <person name="Kim J.G."/>
            <person name="Jung M.Y."/>
            <person name="Shin K.S."/>
            <person name="Kwon K.K."/>
            <person name="Yang S.H."/>
            <person name="Seo Y.S."/>
            <person name="Rhee S.K."/>
        </authorList>
    </citation>
    <scope>NUCLEOTIDE SEQUENCE [LARGE SCALE GENOMIC DNA]</scope>
    <source>
        <strain evidence="1 2">KCTC 23939</strain>
    </source>
</reference>
<comment type="caution">
    <text evidence="1">The sequence shown here is derived from an EMBL/GenBank/DDBJ whole genome shotgun (WGS) entry which is preliminary data.</text>
</comment>
<organism evidence="1 2">
    <name type="scientific">Marinoscillum luteum</name>
    <dbReference type="NCBI Taxonomy" id="861051"/>
    <lineage>
        <taxon>Bacteria</taxon>
        <taxon>Pseudomonadati</taxon>
        <taxon>Bacteroidota</taxon>
        <taxon>Cytophagia</taxon>
        <taxon>Cytophagales</taxon>
        <taxon>Reichenbachiellaceae</taxon>
        <taxon>Marinoscillum</taxon>
    </lineage>
</organism>
<proteinExistence type="predicted"/>
<evidence type="ECO:0000313" key="2">
    <source>
        <dbReference type="Proteomes" id="UP001610063"/>
    </source>
</evidence>
<name>A0ABW7N4I6_9BACT</name>
<dbReference type="Proteomes" id="UP001610063">
    <property type="component" value="Unassembled WGS sequence"/>
</dbReference>
<dbReference type="EMBL" id="JBIPKE010000011">
    <property type="protein sequence ID" value="MFH6982290.1"/>
    <property type="molecule type" value="Genomic_DNA"/>
</dbReference>
<dbReference type="RefSeq" id="WP_395416037.1">
    <property type="nucleotide sequence ID" value="NZ_JBIPKE010000011.1"/>
</dbReference>
<keyword evidence="2" id="KW-1185">Reference proteome</keyword>
<dbReference type="Pfam" id="PF20105">
    <property type="entry name" value="DUF6495"/>
    <property type="match status" value="1"/>
</dbReference>